<protein>
    <submittedName>
        <fullName evidence="1">Uncharacterized protein</fullName>
    </submittedName>
</protein>
<reference evidence="2" key="1">
    <citation type="journal article" date="2019" name="Int. J. Syst. Evol. Microbiol.">
        <title>The Global Catalogue of Microorganisms (GCM) 10K type strain sequencing project: providing services to taxonomists for standard genome sequencing and annotation.</title>
        <authorList>
            <consortium name="The Broad Institute Genomics Platform"/>
            <consortium name="The Broad Institute Genome Sequencing Center for Infectious Disease"/>
            <person name="Wu L."/>
            <person name="Ma J."/>
        </authorList>
    </citation>
    <scope>NUCLEOTIDE SEQUENCE [LARGE SCALE GENOMIC DNA]</scope>
    <source>
        <strain evidence="2">JCM 18283</strain>
    </source>
</reference>
<keyword evidence="2" id="KW-1185">Reference proteome</keyword>
<evidence type="ECO:0000313" key="2">
    <source>
        <dbReference type="Proteomes" id="UP001501436"/>
    </source>
</evidence>
<name>A0ABP9GDS9_9SPHI</name>
<accession>A0ABP9GDS9</accession>
<comment type="caution">
    <text evidence="1">The sequence shown here is derived from an EMBL/GenBank/DDBJ whole genome shotgun (WGS) entry which is preliminary data.</text>
</comment>
<proteinExistence type="predicted"/>
<dbReference type="RefSeq" id="WP_345334243.1">
    <property type="nucleotide sequence ID" value="NZ_BAABJI010000004.1"/>
</dbReference>
<evidence type="ECO:0000313" key="1">
    <source>
        <dbReference type="EMBL" id="GAA4930911.1"/>
    </source>
</evidence>
<gene>
    <name evidence="1" type="ORF">GCM10023313_39750</name>
</gene>
<sequence>MKLIFTLLLATIAFNLKGQHPSTDPKVAMLYKFYTAYITECSSSNDKAELNLLLLRKKYCTSNFLKQYQKLVVETDADPLINAQDSDKDFLKSLTIKKNLKRADQYVVSYGNSIEMVNINLKVITQDGVPKISSIE</sequence>
<organism evidence="1 2">
    <name type="scientific">Mucilaginibacter defluvii</name>
    <dbReference type="NCBI Taxonomy" id="1196019"/>
    <lineage>
        <taxon>Bacteria</taxon>
        <taxon>Pseudomonadati</taxon>
        <taxon>Bacteroidota</taxon>
        <taxon>Sphingobacteriia</taxon>
        <taxon>Sphingobacteriales</taxon>
        <taxon>Sphingobacteriaceae</taxon>
        <taxon>Mucilaginibacter</taxon>
    </lineage>
</organism>
<dbReference type="Gene3D" id="3.10.450.50">
    <property type="match status" value="1"/>
</dbReference>
<dbReference type="EMBL" id="BAABJI010000004">
    <property type="protein sequence ID" value="GAA4930911.1"/>
    <property type="molecule type" value="Genomic_DNA"/>
</dbReference>
<dbReference type="Proteomes" id="UP001501436">
    <property type="component" value="Unassembled WGS sequence"/>
</dbReference>